<dbReference type="PANTHER" id="PTHR22812">
    <property type="entry name" value="CHROMOBOX PROTEIN"/>
    <property type="match status" value="1"/>
</dbReference>
<feature type="compositionally biased region" description="Basic residues" evidence="3">
    <location>
        <begin position="196"/>
        <end position="207"/>
    </location>
</feature>
<dbReference type="InterPro" id="IPR000953">
    <property type="entry name" value="Chromo/chromo_shadow_dom"/>
</dbReference>
<evidence type="ECO:0000259" key="4">
    <source>
        <dbReference type="PROSITE" id="PS50013"/>
    </source>
</evidence>
<evidence type="ECO:0000256" key="1">
    <source>
        <dbReference type="ARBA" id="ARBA00004123"/>
    </source>
</evidence>
<evidence type="ECO:0000256" key="2">
    <source>
        <dbReference type="ARBA" id="ARBA00023242"/>
    </source>
</evidence>
<name>A0A1D2MR67_ORCCI</name>
<reference evidence="5 6" key="1">
    <citation type="journal article" date="2016" name="Genome Biol. Evol.">
        <title>Gene Family Evolution Reflects Adaptation to Soil Environmental Stressors in the Genome of the Collembolan Orchesella cincta.</title>
        <authorList>
            <person name="Faddeeva-Vakhrusheva A."/>
            <person name="Derks M.F."/>
            <person name="Anvar S.Y."/>
            <person name="Agamennone V."/>
            <person name="Suring W."/>
            <person name="Smit S."/>
            <person name="van Straalen N.M."/>
            <person name="Roelofs D."/>
        </authorList>
    </citation>
    <scope>NUCLEOTIDE SEQUENCE [LARGE SCALE GENOMIC DNA]</scope>
    <source>
        <tissue evidence="5">Mixed pool</tissue>
    </source>
</reference>
<dbReference type="CDD" id="cd00024">
    <property type="entry name" value="CD_CSD"/>
    <property type="match status" value="1"/>
</dbReference>
<feature type="domain" description="Chromo" evidence="4">
    <location>
        <begin position="115"/>
        <end position="173"/>
    </location>
</feature>
<dbReference type="OMA" id="REFQIKW"/>
<dbReference type="InterPro" id="IPR051219">
    <property type="entry name" value="Heterochromatin_chromo-domain"/>
</dbReference>
<keyword evidence="6" id="KW-1185">Reference proteome</keyword>
<keyword evidence="2" id="KW-0539">Nucleus</keyword>
<dbReference type="PROSITE" id="PS50013">
    <property type="entry name" value="CHROMO_2"/>
    <property type="match status" value="1"/>
</dbReference>
<organism evidence="5 6">
    <name type="scientific">Orchesella cincta</name>
    <name type="common">Springtail</name>
    <name type="synonym">Podura cincta</name>
    <dbReference type="NCBI Taxonomy" id="48709"/>
    <lineage>
        <taxon>Eukaryota</taxon>
        <taxon>Metazoa</taxon>
        <taxon>Ecdysozoa</taxon>
        <taxon>Arthropoda</taxon>
        <taxon>Hexapoda</taxon>
        <taxon>Collembola</taxon>
        <taxon>Entomobryomorpha</taxon>
        <taxon>Entomobryoidea</taxon>
        <taxon>Orchesellidae</taxon>
        <taxon>Orchesellinae</taxon>
        <taxon>Orchesella</taxon>
    </lineage>
</organism>
<feature type="compositionally biased region" description="Basic residues" evidence="3">
    <location>
        <begin position="59"/>
        <end position="83"/>
    </location>
</feature>
<dbReference type="EMBL" id="LJIJ01000696">
    <property type="protein sequence ID" value="ODM95215.1"/>
    <property type="molecule type" value="Genomic_DNA"/>
</dbReference>
<comment type="caution">
    <text evidence="5">The sequence shown here is derived from an EMBL/GenBank/DDBJ whole genome shotgun (WGS) entry which is preliminary data.</text>
</comment>
<feature type="compositionally biased region" description="Low complexity" evidence="3">
    <location>
        <begin position="84"/>
        <end position="95"/>
    </location>
</feature>
<gene>
    <name evidence="5" type="ORF">Ocin01_11463</name>
</gene>
<dbReference type="SMART" id="SM00298">
    <property type="entry name" value="CHROMO"/>
    <property type="match status" value="1"/>
</dbReference>
<dbReference type="AlphaFoldDB" id="A0A1D2MR67"/>
<dbReference type="Gene3D" id="2.40.50.40">
    <property type="match status" value="1"/>
</dbReference>
<feature type="compositionally biased region" description="Basic and acidic residues" evidence="3">
    <location>
        <begin position="163"/>
        <end position="195"/>
    </location>
</feature>
<dbReference type="PRINTS" id="PR00504">
    <property type="entry name" value="CHROMODOMAIN"/>
</dbReference>
<dbReference type="InterPro" id="IPR023779">
    <property type="entry name" value="Chromodomain_CS"/>
</dbReference>
<dbReference type="InterPro" id="IPR017984">
    <property type="entry name" value="Chromo_dom_subgr"/>
</dbReference>
<dbReference type="InterPro" id="IPR016197">
    <property type="entry name" value="Chromo-like_dom_sf"/>
</dbReference>
<dbReference type="Pfam" id="PF00385">
    <property type="entry name" value="Chromo"/>
    <property type="match status" value="1"/>
</dbReference>
<feature type="compositionally biased region" description="Basic residues" evidence="3">
    <location>
        <begin position="1"/>
        <end position="19"/>
    </location>
</feature>
<feature type="compositionally biased region" description="Acidic residues" evidence="3">
    <location>
        <begin position="23"/>
        <end position="40"/>
    </location>
</feature>
<dbReference type="GO" id="GO:0005634">
    <property type="term" value="C:nucleus"/>
    <property type="evidence" value="ECO:0007669"/>
    <property type="project" value="UniProtKB-SubCell"/>
</dbReference>
<feature type="region of interest" description="Disordered" evidence="3">
    <location>
        <begin position="1"/>
        <end position="117"/>
    </location>
</feature>
<dbReference type="SUPFAM" id="SSF54160">
    <property type="entry name" value="Chromo domain-like"/>
    <property type="match status" value="1"/>
</dbReference>
<dbReference type="PROSITE" id="PS00598">
    <property type="entry name" value="CHROMO_1"/>
    <property type="match status" value="1"/>
</dbReference>
<protein>
    <submittedName>
        <fullName evidence="5">Heterochromatin protein 1</fullName>
    </submittedName>
</protein>
<feature type="region of interest" description="Disordered" evidence="3">
    <location>
        <begin position="163"/>
        <end position="215"/>
    </location>
</feature>
<evidence type="ECO:0000313" key="5">
    <source>
        <dbReference type="EMBL" id="ODM95215.1"/>
    </source>
</evidence>
<dbReference type="InterPro" id="IPR023780">
    <property type="entry name" value="Chromo_domain"/>
</dbReference>
<accession>A0A1D2MR67</accession>
<dbReference type="OrthoDB" id="5376140at2759"/>
<evidence type="ECO:0000256" key="3">
    <source>
        <dbReference type="SAM" id="MobiDB-lite"/>
    </source>
</evidence>
<dbReference type="Proteomes" id="UP000094527">
    <property type="component" value="Unassembled WGS sequence"/>
</dbReference>
<dbReference type="GO" id="GO:0005694">
    <property type="term" value="C:chromosome"/>
    <property type="evidence" value="ECO:0007669"/>
    <property type="project" value="UniProtKB-ARBA"/>
</dbReference>
<dbReference type="STRING" id="48709.A0A1D2MR67"/>
<evidence type="ECO:0000313" key="6">
    <source>
        <dbReference type="Proteomes" id="UP000094527"/>
    </source>
</evidence>
<comment type="subcellular location">
    <subcellularLocation>
        <location evidence="1">Nucleus</location>
    </subcellularLocation>
</comment>
<proteinExistence type="predicted"/>
<feature type="compositionally biased region" description="Acidic residues" evidence="3">
    <location>
        <begin position="103"/>
        <end position="115"/>
    </location>
</feature>
<sequence>MARAAPKSKKRPAPKQKKVEKKEEEEVDIKDEEHQEDLDNGNEVNNVSDAADEDEPPVKKGRGRPAGKAKGSKKAASTKKPAARGRPAASSSGRKSASKKEEEEKDDSSEDDAEYEVEKILSMRKVKGGREFQIKWKGYSKAKSTWEPEENLNCNDLIKEFEETEKEKPVRSLRAVPKETQRYVDTADLKYEGSKRHSNRLGKSPRKTYREAEED</sequence>